<dbReference type="AlphaFoldDB" id="A0AAE2RCB6"/>
<dbReference type="PROSITE" id="PS51349">
    <property type="entry name" value="FMN_HYDROXY_ACID_DH_2"/>
    <property type="match status" value="1"/>
</dbReference>
<feature type="binding site" evidence="5">
    <location>
        <begin position="318"/>
        <end position="319"/>
    </location>
    <ligand>
        <name>FMN</name>
        <dbReference type="ChEBI" id="CHEBI:58210"/>
    </ligand>
</feature>
<feature type="binding site" evidence="5">
    <location>
        <position position="110"/>
    </location>
    <ligand>
        <name>FMN</name>
        <dbReference type="ChEBI" id="CHEBI:58210"/>
    </ligand>
</feature>
<feature type="binding site" evidence="5">
    <location>
        <position position="26"/>
    </location>
    <ligand>
        <name>glyoxylate</name>
        <dbReference type="ChEBI" id="CHEBI:36655"/>
    </ligand>
</feature>
<dbReference type="InterPro" id="IPR012133">
    <property type="entry name" value="Alpha-hydoxy_acid_DH_FMN"/>
</dbReference>
<feature type="binding site" evidence="5">
    <location>
        <position position="160"/>
    </location>
    <ligand>
        <name>FMN</name>
        <dbReference type="ChEBI" id="CHEBI:58210"/>
    </ligand>
</feature>
<gene>
    <name evidence="7" type="ORF">IEI95_006070</name>
</gene>
<proteinExistence type="inferred from homology"/>
<dbReference type="SUPFAM" id="SSF51395">
    <property type="entry name" value="FMN-linked oxidoreductases"/>
    <property type="match status" value="1"/>
</dbReference>
<evidence type="ECO:0000256" key="3">
    <source>
        <dbReference type="ARBA" id="ARBA00024042"/>
    </source>
</evidence>
<feature type="binding site" evidence="5">
    <location>
        <begin position="79"/>
        <end position="81"/>
    </location>
    <ligand>
        <name>FMN</name>
        <dbReference type="ChEBI" id="CHEBI:58210"/>
    </ligand>
</feature>
<evidence type="ECO:0000256" key="2">
    <source>
        <dbReference type="ARBA" id="ARBA00023002"/>
    </source>
</evidence>
<organism evidence="7 8">
    <name type="scientific">Agrobacterium vitis</name>
    <name type="common">Rhizobium vitis</name>
    <dbReference type="NCBI Taxonomy" id="373"/>
    <lineage>
        <taxon>Bacteria</taxon>
        <taxon>Pseudomonadati</taxon>
        <taxon>Pseudomonadota</taxon>
        <taxon>Alphaproteobacteria</taxon>
        <taxon>Hyphomicrobiales</taxon>
        <taxon>Rhizobiaceae</taxon>
        <taxon>Rhizobium/Agrobacterium group</taxon>
        <taxon>Agrobacterium</taxon>
    </lineage>
</organism>
<dbReference type="InterPro" id="IPR008259">
    <property type="entry name" value="FMN_hydac_DH_AS"/>
</dbReference>
<feature type="binding site" evidence="5">
    <location>
        <position position="241"/>
    </location>
    <ligand>
        <name>FMN</name>
        <dbReference type="ChEBI" id="CHEBI:58210"/>
    </ligand>
</feature>
<accession>A0AAE2RCB6</accession>
<evidence type="ECO:0000259" key="6">
    <source>
        <dbReference type="PROSITE" id="PS51349"/>
    </source>
</evidence>
<dbReference type="EMBL" id="JACXXJ020000003">
    <property type="protein sequence ID" value="MBF2713827.1"/>
    <property type="molecule type" value="Genomic_DNA"/>
</dbReference>
<feature type="binding site" evidence="5">
    <location>
        <position position="263"/>
    </location>
    <ligand>
        <name>glyoxylate</name>
        <dbReference type="ChEBI" id="CHEBI:36655"/>
    </ligand>
</feature>
<feature type="binding site" evidence="5">
    <location>
        <position position="169"/>
    </location>
    <ligand>
        <name>glyoxylate</name>
        <dbReference type="ChEBI" id="CHEBI:36655"/>
    </ligand>
</feature>
<keyword evidence="5" id="KW-0285">Flavoprotein</keyword>
<dbReference type="Gene3D" id="3.20.20.70">
    <property type="entry name" value="Aldolase class I"/>
    <property type="match status" value="1"/>
</dbReference>
<dbReference type="PANTHER" id="PTHR10578:SF143">
    <property type="entry name" value="FMN-DEPENDENT ALPHA-HYDROXY ACID DEHYDROGENASE PB1A11.03"/>
    <property type="match status" value="1"/>
</dbReference>
<dbReference type="InterPro" id="IPR037396">
    <property type="entry name" value="FMN_HAD"/>
</dbReference>
<dbReference type="Proteomes" id="UP000655037">
    <property type="component" value="Unassembled WGS sequence"/>
</dbReference>
<comment type="similarity">
    <text evidence="3">Belongs to the FMN-dependent alpha-hydroxy acid dehydrogenase family.</text>
</comment>
<feature type="binding site" evidence="5">
    <location>
        <position position="134"/>
    </location>
    <ligand>
        <name>glyoxylate</name>
        <dbReference type="ChEBI" id="CHEBI:36655"/>
    </ligand>
</feature>
<comment type="caution">
    <text evidence="7">The sequence shown here is derived from an EMBL/GenBank/DDBJ whole genome shotgun (WGS) entry which is preliminary data.</text>
</comment>
<comment type="cofactor">
    <cofactor evidence="1">
        <name>FMN</name>
        <dbReference type="ChEBI" id="CHEBI:58210"/>
    </cofactor>
</comment>
<feature type="binding site" evidence="5">
    <location>
        <begin position="295"/>
        <end position="299"/>
    </location>
    <ligand>
        <name>FMN</name>
        <dbReference type="ChEBI" id="CHEBI:58210"/>
    </ligand>
</feature>
<sequence>MPLLPVDFASLETQAREAMSPSVWSYVSGGCGDEFTQRNNVEAFNGYGIVPRMCNGAAKRDMSVPLFGRTLPAPVFLSPIGVIGLCSADNHGDLRVAEAAAKTGVPMMASTLSQDPMEEVAKALGDAPGYFQLYTPRDRDLALSFISRAQSAGFEALVVTLDTWVTGWRPRDLNSANFPQLRGLCLANYVSDPYFTKRLKKPVAEDPAAAIFEWVNIFGHIMTWEDLKWIREATRLPIVLKGICHPDDARRAADAGIDAIQCSNHGGRQANGGIAAISMLDDVIRAVPDIPVLFDSGVRSGTDVAKALAMGAAAVGIGRSYAYALAAGGTEGVIHHLRCMLAEADLLMAVNGYPTITDLRNAGVRPTR</sequence>
<dbReference type="PANTHER" id="PTHR10578">
    <property type="entry name" value="S -2-HYDROXY-ACID OXIDASE-RELATED"/>
    <property type="match status" value="1"/>
</dbReference>
<feature type="binding site" evidence="5">
    <location>
        <position position="132"/>
    </location>
    <ligand>
        <name>glyoxylate</name>
        <dbReference type="ChEBI" id="CHEBI:36655"/>
    </ligand>
</feature>
<dbReference type="InterPro" id="IPR000262">
    <property type="entry name" value="FMN-dep_DH"/>
</dbReference>
<protein>
    <submittedName>
        <fullName evidence="7">Alpha-hydroxy-acid oxidizing protein</fullName>
    </submittedName>
</protein>
<feature type="binding site" evidence="5">
    <location>
        <position position="268"/>
    </location>
    <ligand>
        <name>glyoxylate</name>
        <dbReference type="ChEBI" id="CHEBI:36655"/>
    </ligand>
</feature>
<dbReference type="InterPro" id="IPR013785">
    <property type="entry name" value="Aldolase_TIM"/>
</dbReference>
<evidence type="ECO:0000256" key="4">
    <source>
        <dbReference type="PIRSR" id="PIRSR000138-1"/>
    </source>
</evidence>
<feature type="active site" description="Proton acceptor" evidence="4">
    <location>
        <position position="265"/>
    </location>
</feature>
<dbReference type="GO" id="GO:0010181">
    <property type="term" value="F:FMN binding"/>
    <property type="evidence" value="ECO:0007669"/>
    <property type="project" value="InterPro"/>
</dbReference>
<evidence type="ECO:0000256" key="1">
    <source>
        <dbReference type="ARBA" id="ARBA00001917"/>
    </source>
</evidence>
<keyword evidence="2" id="KW-0560">Oxidoreductase</keyword>
<keyword evidence="5" id="KW-0288">FMN</keyword>
<feature type="binding site" evidence="5">
    <location>
        <position position="265"/>
    </location>
    <ligand>
        <name>glyoxylate</name>
        <dbReference type="ChEBI" id="CHEBI:36655"/>
    </ligand>
</feature>
<evidence type="ECO:0000313" key="7">
    <source>
        <dbReference type="EMBL" id="MBF2713827.1"/>
    </source>
</evidence>
<feature type="domain" description="FMN hydroxy acid dehydrogenase" evidence="6">
    <location>
        <begin position="1"/>
        <end position="368"/>
    </location>
</feature>
<reference evidence="7" key="1">
    <citation type="submission" date="2020-11" db="EMBL/GenBank/DDBJ databases">
        <title>Agrobacterium vitis strain K377 genome.</title>
        <authorList>
            <person name="Xi H."/>
        </authorList>
    </citation>
    <scope>NUCLEOTIDE SEQUENCE</scope>
    <source>
        <strain evidence="7">K377</strain>
    </source>
</reference>
<evidence type="ECO:0000313" key="8">
    <source>
        <dbReference type="Proteomes" id="UP000655037"/>
    </source>
</evidence>
<dbReference type="PROSITE" id="PS00557">
    <property type="entry name" value="FMN_HYDROXY_ACID_DH_1"/>
    <property type="match status" value="1"/>
</dbReference>
<dbReference type="PIRSF" id="PIRSF000138">
    <property type="entry name" value="Al-hdrx_acd_dh"/>
    <property type="match status" value="1"/>
</dbReference>
<name>A0AAE2RCB6_AGRVI</name>
<dbReference type="Pfam" id="PF01070">
    <property type="entry name" value="FMN_dh"/>
    <property type="match status" value="1"/>
</dbReference>
<evidence type="ECO:0000256" key="5">
    <source>
        <dbReference type="PIRSR" id="PIRSR000138-2"/>
    </source>
</evidence>
<dbReference type="GO" id="GO:0016491">
    <property type="term" value="F:oxidoreductase activity"/>
    <property type="evidence" value="ECO:0007669"/>
    <property type="project" value="UniProtKB-KW"/>
</dbReference>